<dbReference type="GO" id="GO:0008641">
    <property type="term" value="F:ubiquitin-like modifier activating enzyme activity"/>
    <property type="evidence" value="ECO:0007669"/>
    <property type="project" value="InterPro"/>
</dbReference>
<dbReference type="InterPro" id="IPR035985">
    <property type="entry name" value="Ubiquitin-activating_enz"/>
</dbReference>
<keyword evidence="3" id="KW-0808">Transferase</keyword>
<dbReference type="Proteomes" id="UP000198972">
    <property type="component" value="Unassembled WGS sequence"/>
</dbReference>
<dbReference type="RefSeq" id="WP_091225959.1">
    <property type="nucleotide sequence ID" value="NZ_FNBG01000001.1"/>
</dbReference>
<dbReference type="CDD" id="cd00757">
    <property type="entry name" value="ThiF_MoeB_HesA_family"/>
    <property type="match status" value="1"/>
</dbReference>
<dbReference type="PANTHER" id="PTHR10953:SF102">
    <property type="entry name" value="ADENYLYLTRANSFERASE AND SULFURTRANSFERASE MOCS3"/>
    <property type="match status" value="1"/>
</dbReference>
<reference evidence="3 4" key="1">
    <citation type="submission" date="2016-10" db="EMBL/GenBank/DDBJ databases">
        <authorList>
            <person name="de Groot N.N."/>
        </authorList>
    </citation>
    <scope>NUCLEOTIDE SEQUENCE [LARGE SCALE GENOMIC DNA]</scope>
    <source>
        <strain evidence="3 4">DSM 28129</strain>
    </source>
</reference>
<evidence type="ECO:0000313" key="3">
    <source>
        <dbReference type="EMBL" id="SDE62759.1"/>
    </source>
</evidence>
<dbReference type="EMBL" id="FNBG01000001">
    <property type="protein sequence ID" value="SDE62759.1"/>
    <property type="molecule type" value="Genomic_DNA"/>
</dbReference>
<dbReference type="FunFam" id="3.40.50.720:FF:000080">
    <property type="entry name" value="Thiazole biosynthesis adenylyltransferase ThiF"/>
    <property type="match status" value="1"/>
</dbReference>
<dbReference type="STRING" id="670482.SAMN04488542_101197"/>
<sequence>MSNHQLEPCTDRYSRQERFAPIGSHGQKLLRKSHVLVIGAGALGSASAESLVRAGIGRLTIVDRDYVEWSNLQRQQLYTEKDVRERLPKAIAAKQHLEAINSEVCIEAKVWDVRSEELTNLIDGVDIIVDACDNFKTRFIINDVVQQNRIPWVYGACVGSYGISYTILPGETPCLSCMMDLVPGDGESCDIDGIIGPAVQMVAANQTAEALKILTGNIEALHRKLISFDLWSNQFSRINIQSMKNEQCTSCGTEATYPFLQSSPIIGNEKAAALCGRDTVHIRPSRTITLSIEELVLYFENQEEITIETSNSFLLSANINTLRVVLFNDGRALVHGTADVEQARQLYNKLLGNYPT</sequence>
<organism evidence="3 4">
    <name type="scientific">Fontibacillus panacisegetis</name>
    <dbReference type="NCBI Taxonomy" id="670482"/>
    <lineage>
        <taxon>Bacteria</taxon>
        <taxon>Bacillati</taxon>
        <taxon>Bacillota</taxon>
        <taxon>Bacilli</taxon>
        <taxon>Bacillales</taxon>
        <taxon>Paenibacillaceae</taxon>
        <taxon>Fontibacillus</taxon>
    </lineage>
</organism>
<name>A0A1G7EGG8_9BACL</name>
<dbReference type="Pfam" id="PF00899">
    <property type="entry name" value="ThiF"/>
    <property type="match status" value="1"/>
</dbReference>
<accession>A0A1G7EGG8</accession>
<dbReference type="PANTHER" id="PTHR10953">
    <property type="entry name" value="UBIQUITIN-ACTIVATING ENZYME E1"/>
    <property type="match status" value="1"/>
</dbReference>
<gene>
    <name evidence="3" type="ORF">SAMN04488542_101197</name>
</gene>
<dbReference type="InterPro" id="IPR000594">
    <property type="entry name" value="ThiF_NAD_FAD-bd"/>
</dbReference>
<dbReference type="GO" id="GO:0008146">
    <property type="term" value="F:sulfotransferase activity"/>
    <property type="evidence" value="ECO:0007669"/>
    <property type="project" value="TreeGrafter"/>
</dbReference>
<dbReference type="AlphaFoldDB" id="A0A1G7EGG8"/>
<feature type="domain" description="THIF-type NAD/FAD binding fold" evidence="2">
    <location>
        <begin position="13"/>
        <end position="249"/>
    </location>
</feature>
<evidence type="ECO:0000259" key="2">
    <source>
        <dbReference type="Pfam" id="PF00899"/>
    </source>
</evidence>
<evidence type="ECO:0000313" key="4">
    <source>
        <dbReference type="Proteomes" id="UP000198972"/>
    </source>
</evidence>
<comment type="similarity">
    <text evidence="1">Belongs to the HesA/MoeB/ThiF family.</text>
</comment>
<protein>
    <submittedName>
        <fullName evidence="3">Molybdopterin or thiamine biosynthesis adenylyltransferase</fullName>
    </submittedName>
</protein>
<dbReference type="InterPro" id="IPR045886">
    <property type="entry name" value="ThiF/MoeB/HesA"/>
</dbReference>
<proteinExistence type="inferred from homology"/>
<dbReference type="GO" id="GO:0016779">
    <property type="term" value="F:nucleotidyltransferase activity"/>
    <property type="evidence" value="ECO:0007669"/>
    <property type="project" value="UniProtKB-KW"/>
</dbReference>
<dbReference type="GO" id="GO:0005829">
    <property type="term" value="C:cytosol"/>
    <property type="evidence" value="ECO:0007669"/>
    <property type="project" value="TreeGrafter"/>
</dbReference>
<keyword evidence="4" id="KW-1185">Reference proteome</keyword>
<keyword evidence="3" id="KW-0548">Nucleotidyltransferase</keyword>
<evidence type="ECO:0000256" key="1">
    <source>
        <dbReference type="ARBA" id="ARBA00009919"/>
    </source>
</evidence>
<dbReference type="OrthoDB" id="9804286at2"/>
<dbReference type="SUPFAM" id="SSF69572">
    <property type="entry name" value="Activating enzymes of the ubiquitin-like proteins"/>
    <property type="match status" value="1"/>
</dbReference>
<dbReference type="GO" id="GO:0004792">
    <property type="term" value="F:thiosulfate-cyanide sulfurtransferase activity"/>
    <property type="evidence" value="ECO:0007669"/>
    <property type="project" value="TreeGrafter"/>
</dbReference>
<dbReference type="Gene3D" id="3.40.50.720">
    <property type="entry name" value="NAD(P)-binding Rossmann-like Domain"/>
    <property type="match status" value="1"/>
</dbReference>